<dbReference type="OrthoDB" id="19858at10239"/>
<dbReference type="KEGG" id="vg:26632177"/>
<proteinExistence type="predicted"/>
<protein>
    <submittedName>
        <fullName evidence="2">WhiB family transcription factor</fullName>
    </submittedName>
</protein>
<dbReference type="EMBL" id="KT591489">
    <property type="protein sequence ID" value="ALF00376.1"/>
    <property type="molecule type" value="Genomic_DNA"/>
</dbReference>
<name>A0A0M5M0Q2_9CAUD</name>
<accession>A0A0M5M0Q2</accession>
<evidence type="ECO:0000313" key="2">
    <source>
        <dbReference type="EMBL" id="ALF00376.1"/>
    </source>
</evidence>
<keyword evidence="3" id="KW-1185">Reference proteome</keyword>
<feature type="domain" description="4Fe-4S Wbl-type" evidence="1">
    <location>
        <begin position="8"/>
        <end position="57"/>
    </location>
</feature>
<evidence type="ECO:0000259" key="1">
    <source>
        <dbReference type="Pfam" id="PF02467"/>
    </source>
</evidence>
<dbReference type="RefSeq" id="YP_009205537.1">
    <property type="nucleotide sequence ID" value="NC_028878.1"/>
</dbReference>
<gene>
    <name evidence="2" type="ORF">SEA_ARCHIE_70</name>
</gene>
<dbReference type="InterPro" id="IPR034768">
    <property type="entry name" value="4FE4S_WBL"/>
</dbReference>
<evidence type="ECO:0000313" key="3">
    <source>
        <dbReference type="Proteomes" id="UP000201697"/>
    </source>
</evidence>
<dbReference type="Pfam" id="PF02467">
    <property type="entry name" value="Whib"/>
    <property type="match status" value="1"/>
</dbReference>
<reference evidence="2 3" key="1">
    <citation type="submission" date="2015-08" db="EMBL/GenBank/DDBJ databases">
        <authorList>
            <person name="Clarke R.M."/>
            <person name="Taylor B.J."/>
            <person name="Thorniley A.J."/>
            <person name="Dasenko M.A."/>
            <person name="Denver D.R."/>
            <person name="Garcia-Ruiz H."/>
            <person name="Hoyer J.S."/>
            <person name="Jogdeo S."/>
            <person name="Sullivan C.M."/>
            <person name="Peterson M.R."/>
            <person name="Rowley E.R."/>
            <person name="Schnitzler C.E."/>
            <person name="Vining K.J."/>
            <person name="Almabruk K.H."/>
            <person name="Banawas S."/>
            <person name="Beatty C."/>
            <person name="Bullock C.J."/>
            <person name="Cappellazzi J.E."/>
            <person name="Chagani S.E."/>
            <person name="Chatterjee P."/>
            <person name="Cram E.D."/>
            <person name="Elorriaga M.E."/>
            <person name="Esser M."/>
            <person name="Fellows E.J."/>
            <person name="Garcia G.R."/>
            <person name="Gullaba J.M."/>
            <person name="Kinsley M.A."/>
            <person name="Luo F."/>
            <person name="McGinnis M."/>
            <person name="Paquette C.E."/>
            <person name="Reddekopp R.L."/>
            <person name="Rosen K.L."/>
            <person name="Sahlfeld L.M."/>
            <person name="Vondras A.M."/>
            <person name="Wang J.X."/>
            <person name="Weiss E.S."/>
            <person name="Wernick R."/>
            <person name="Abuelizz H.A."/>
            <person name="Amaro Y."/>
            <person name="Archer C.L."/>
            <person name="Basu A."/>
            <person name="Bellinger M.R."/>
            <person name="Johnson S.F."/>
            <person name="Kitchen S.A."/>
            <person name="Li M."/>
            <person name="Morey-Castro K.E."/>
            <person name="Lavalleur H.J."/>
            <person name="Rangel L.J."/>
            <person name="Ree J.F."/>
            <person name="Shay S.D."/>
            <person name="Sheng Y."/>
            <person name="Smyth J.C."/>
            <person name="Stamm E.A."/>
            <person name="Taylor C.R."/>
            <person name="Vining O.B."/>
            <person name="Wanzeck K.M."/>
            <person name="Watson G."/>
            <person name="Bruck A.J."/>
            <person name="Anders K.R."/>
            <person name="Bradley K.W."/>
            <person name="Asai D.J."/>
            <person name="Bowman C.A."/>
            <person name="Russell D.A."/>
            <person name="Pope W.H."/>
            <person name="Jacobs-Sera D."/>
            <person name="Hendrix R.W."/>
            <person name="Hatfull G.F."/>
        </authorList>
    </citation>
    <scope>NUCLEOTIDE SEQUENCE [LARGE SCALE GENOMIC DNA]</scope>
</reference>
<dbReference type="Proteomes" id="UP000201697">
    <property type="component" value="Segment"/>
</dbReference>
<organism evidence="2 3">
    <name type="scientific">Mycobacterium phage Archie</name>
    <dbReference type="NCBI Taxonomy" id="1718599"/>
    <lineage>
        <taxon>Viruses</taxon>
        <taxon>Duplodnaviria</taxon>
        <taxon>Heunggongvirae</taxon>
        <taxon>Uroviricota</taxon>
        <taxon>Caudoviricetes</taxon>
        <taxon>Vilmaviridae</taxon>
        <taxon>Lclasvirinae</taxon>
        <taxon>Faithunavirus</taxon>
        <taxon>Faithunavirus archie</taxon>
    </lineage>
</organism>
<dbReference type="GeneID" id="26632177"/>
<sequence length="86" mass="9614">MSPKPLMWQDEAACAGDSRFTARLDWLDASDLHEMDAMCGECPVFEQCNKWASTQNEDGSPAVVEVFAAGHWRQPKWMSTTTTTTT</sequence>